<dbReference type="AlphaFoldDB" id="A0A9P0HIW8"/>
<dbReference type="EMBL" id="OV725081">
    <property type="protein sequence ID" value="CAH1402856.1"/>
    <property type="molecule type" value="Genomic_DNA"/>
</dbReference>
<dbReference type="Gene3D" id="2.60.40.790">
    <property type="match status" value="1"/>
</dbReference>
<evidence type="ECO:0000256" key="1">
    <source>
        <dbReference type="PROSITE-ProRule" id="PRU00285"/>
    </source>
</evidence>
<name>A0A9P0HIW8_NEZVI</name>
<evidence type="ECO:0000313" key="4">
    <source>
        <dbReference type="EMBL" id="CAH1402856.1"/>
    </source>
</evidence>
<keyword evidence="5" id="KW-1185">Reference proteome</keyword>
<dbReference type="Proteomes" id="UP001152798">
    <property type="component" value="Chromosome 5"/>
</dbReference>
<evidence type="ECO:0000256" key="2">
    <source>
        <dbReference type="RuleBase" id="RU003616"/>
    </source>
</evidence>
<evidence type="ECO:0000313" key="5">
    <source>
        <dbReference type="Proteomes" id="UP001152798"/>
    </source>
</evidence>
<dbReference type="InterPro" id="IPR008978">
    <property type="entry name" value="HSP20-like_chaperone"/>
</dbReference>
<comment type="similarity">
    <text evidence="1 2">Belongs to the small heat shock protein (HSP20) family.</text>
</comment>
<dbReference type="OrthoDB" id="6716593at2759"/>
<sequence>MSSMSSSNLFLKRNLLRNDEDSVPLSYHHCLQNNSLDMMGLVPPTIDWIENNIDNARMTICKFSVKGFDLEELLARITNGFIVIKGRHDEKRDRTGLTSRMFTRRVPIPCDVIEDEIKVHLCSNEFILISGKKRSEVLEIPLQIVHIPALKQKRDQPAIRQSLNCPSTTMLNPKFLSFLDIFRIPSQLCKHNRFKKQNLSIPILHRKKTILD</sequence>
<dbReference type="SUPFAM" id="SSF49764">
    <property type="entry name" value="HSP20-like chaperones"/>
    <property type="match status" value="1"/>
</dbReference>
<organism evidence="4 5">
    <name type="scientific">Nezara viridula</name>
    <name type="common">Southern green stink bug</name>
    <name type="synonym">Cimex viridulus</name>
    <dbReference type="NCBI Taxonomy" id="85310"/>
    <lineage>
        <taxon>Eukaryota</taxon>
        <taxon>Metazoa</taxon>
        <taxon>Ecdysozoa</taxon>
        <taxon>Arthropoda</taxon>
        <taxon>Hexapoda</taxon>
        <taxon>Insecta</taxon>
        <taxon>Pterygota</taxon>
        <taxon>Neoptera</taxon>
        <taxon>Paraneoptera</taxon>
        <taxon>Hemiptera</taxon>
        <taxon>Heteroptera</taxon>
        <taxon>Panheteroptera</taxon>
        <taxon>Pentatomomorpha</taxon>
        <taxon>Pentatomoidea</taxon>
        <taxon>Pentatomidae</taxon>
        <taxon>Pentatominae</taxon>
        <taxon>Nezara</taxon>
    </lineage>
</organism>
<proteinExistence type="inferred from homology"/>
<accession>A0A9P0HIW8</accession>
<feature type="domain" description="SHSP" evidence="3">
    <location>
        <begin position="36"/>
        <end position="150"/>
    </location>
</feature>
<dbReference type="Pfam" id="PF00011">
    <property type="entry name" value="HSP20"/>
    <property type="match status" value="1"/>
</dbReference>
<reference evidence="4" key="1">
    <citation type="submission" date="2022-01" db="EMBL/GenBank/DDBJ databases">
        <authorList>
            <person name="King R."/>
        </authorList>
    </citation>
    <scope>NUCLEOTIDE SEQUENCE</scope>
</reference>
<protein>
    <recommendedName>
        <fullName evidence="3">SHSP domain-containing protein</fullName>
    </recommendedName>
</protein>
<dbReference type="PROSITE" id="PS01031">
    <property type="entry name" value="SHSP"/>
    <property type="match status" value="1"/>
</dbReference>
<dbReference type="CDD" id="cd06526">
    <property type="entry name" value="metazoan_ACD"/>
    <property type="match status" value="1"/>
</dbReference>
<dbReference type="InterPro" id="IPR002068">
    <property type="entry name" value="A-crystallin/Hsp20_dom"/>
</dbReference>
<gene>
    <name evidence="4" type="ORF">NEZAVI_LOCUS11577</name>
</gene>
<evidence type="ECO:0000259" key="3">
    <source>
        <dbReference type="PROSITE" id="PS01031"/>
    </source>
</evidence>